<dbReference type="FunFam" id="2.120.10.30:FF:000045">
    <property type="entry name" value="Blast:Protein yellow"/>
    <property type="match status" value="1"/>
</dbReference>
<dbReference type="EMBL" id="LR899013">
    <property type="protein sequence ID" value="CAD7090715.1"/>
    <property type="molecule type" value="Genomic_DNA"/>
</dbReference>
<feature type="chain" id="PRO_5030539306" description="Yellow-e" evidence="5">
    <location>
        <begin position="22"/>
        <end position="497"/>
    </location>
</feature>
<comment type="subcellular location">
    <subcellularLocation>
        <location evidence="1">Secreted</location>
    </subcellularLocation>
</comment>
<reference evidence="6 7" key="1">
    <citation type="submission" date="2020-11" db="EMBL/GenBank/DDBJ databases">
        <authorList>
            <person name="Wallbank WR R."/>
            <person name="Pardo Diaz C."/>
            <person name="Kozak K."/>
            <person name="Martin S."/>
            <person name="Jiggins C."/>
            <person name="Moest M."/>
            <person name="Warren A I."/>
            <person name="Generalovic N T."/>
            <person name="Byers J.R.P. K."/>
            <person name="Montejo-Kovacevich G."/>
            <person name="Yen C E."/>
        </authorList>
    </citation>
    <scope>NUCLEOTIDE SEQUENCE [LARGE SCALE GENOMIC DNA]</scope>
</reference>
<dbReference type="InterPro" id="IPR011042">
    <property type="entry name" value="6-blade_b-propeller_TolB-like"/>
</dbReference>
<accession>A0A7R8V2Z5</accession>
<evidence type="ECO:0000256" key="1">
    <source>
        <dbReference type="ARBA" id="ARBA00004613"/>
    </source>
</evidence>
<dbReference type="InParanoid" id="A0A7R8V2Z5"/>
<comment type="similarity">
    <text evidence="2">Belongs to the major royal jelly protein family.</text>
</comment>
<dbReference type="OrthoDB" id="7776143at2759"/>
<dbReference type="SUPFAM" id="SSF101898">
    <property type="entry name" value="NHL repeat"/>
    <property type="match status" value="1"/>
</dbReference>
<gene>
    <name evidence="6" type="ORF">HERILL_LOCUS13181</name>
</gene>
<name>A0A7R8V2Z5_HERIL</name>
<dbReference type="PRINTS" id="PR01366">
    <property type="entry name" value="ROYALJELLY"/>
</dbReference>
<keyword evidence="3" id="KW-0964">Secreted</keyword>
<evidence type="ECO:0000256" key="3">
    <source>
        <dbReference type="ARBA" id="ARBA00022525"/>
    </source>
</evidence>
<keyword evidence="7" id="KW-1185">Reference proteome</keyword>
<evidence type="ECO:0000256" key="2">
    <source>
        <dbReference type="ARBA" id="ARBA00009127"/>
    </source>
</evidence>
<evidence type="ECO:0000313" key="6">
    <source>
        <dbReference type="EMBL" id="CAD7090715.1"/>
    </source>
</evidence>
<dbReference type="PANTHER" id="PTHR10009:SF19">
    <property type="entry name" value="RE55542P"/>
    <property type="match status" value="1"/>
</dbReference>
<dbReference type="GO" id="GO:0005576">
    <property type="term" value="C:extracellular region"/>
    <property type="evidence" value="ECO:0007669"/>
    <property type="project" value="UniProtKB-SubCell"/>
</dbReference>
<protein>
    <recommendedName>
        <fullName evidence="8">Yellow-e</fullName>
    </recommendedName>
</protein>
<evidence type="ECO:0000256" key="4">
    <source>
        <dbReference type="ARBA" id="ARBA00022729"/>
    </source>
</evidence>
<evidence type="ECO:0000313" key="7">
    <source>
        <dbReference type="Proteomes" id="UP000594454"/>
    </source>
</evidence>
<dbReference type="Pfam" id="PF03022">
    <property type="entry name" value="MRJP"/>
    <property type="match status" value="1"/>
</dbReference>
<feature type="signal peptide" evidence="5">
    <location>
        <begin position="1"/>
        <end position="21"/>
    </location>
</feature>
<dbReference type="FunCoup" id="A0A7R8V2Z5">
    <property type="interactions" value="14"/>
</dbReference>
<sequence>MIWFILFYGLILISTSFQAGGDGPQLGLIKQWNLINYNFEWDAPVNDKNFFNDENIVATGLALSPDRIFVATPRLFSGVPATVSTVQRDQFGDSPVLQAYPDWSFHTTSLGNYNCSELGLVSVYRLRIDSCNRLWALDAGVSRSLEDYEITCPPKILIFDLATNQVVRRIDFPREVRRGETLFTNLIVDETTSKPENNCDDVFVYISDTVEPAIVVYDSARDLTWRLSHPSMFPDPDFAESTIGNDKFTLMDGIVGLGFDAKAGLVYFQPLATDRLFSISTEALRAGPFPRNQAIPVKLVGRKASQGIGLTVSPIDGSVYFSPLTETAVASWNPVTSEQKILAYDPEALQFVADMSLAADDPTGIYVISSKFHRYFLKNVNRGEINVRILRLSAGGLGQPVLSSSNPIFGVSQGQYNQAVRPPAPYSFVPSNVQNLGAPVRFAGAGYSSKGITNPFLAINTGKRIIQTTAVPSTSYATFSRPAFGTAYKHVHLTTRS</sequence>
<evidence type="ECO:0008006" key="8">
    <source>
        <dbReference type="Google" id="ProtNLM"/>
    </source>
</evidence>
<dbReference type="OMA" id="DANFYSP"/>
<proteinExistence type="inferred from homology"/>
<dbReference type="Proteomes" id="UP000594454">
    <property type="component" value="Chromosome 5"/>
</dbReference>
<keyword evidence="4 5" id="KW-0732">Signal</keyword>
<evidence type="ECO:0000256" key="5">
    <source>
        <dbReference type="SAM" id="SignalP"/>
    </source>
</evidence>
<organism evidence="6 7">
    <name type="scientific">Hermetia illucens</name>
    <name type="common">Black soldier fly</name>
    <dbReference type="NCBI Taxonomy" id="343691"/>
    <lineage>
        <taxon>Eukaryota</taxon>
        <taxon>Metazoa</taxon>
        <taxon>Ecdysozoa</taxon>
        <taxon>Arthropoda</taxon>
        <taxon>Hexapoda</taxon>
        <taxon>Insecta</taxon>
        <taxon>Pterygota</taxon>
        <taxon>Neoptera</taxon>
        <taxon>Endopterygota</taxon>
        <taxon>Diptera</taxon>
        <taxon>Brachycera</taxon>
        <taxon>Stratiomyomorpha</taxon>
        <taxon>Stratiomyidae</taxon>
        <taxon>Hermetiinae</taxon>
        <taxon>Hermetia</taxon>
    </lineage>
</organism>
<dbReference type="InterPro" id="IPR017996">
    <property type="entry name" value="MRJP/yellow-related"/>
</dbReference>
<dbReference type="AlphaFoldDB" id="A0A7R8V2Z5"/>
<dbReference type="Gene3D" id="2.120.10.30">
    <property type="entry name" value="TolB, C-terminal domain"/>
    <property type="match status" value="1"/>
</dbReference>
<dbReference type="PANTHER" id="PTHR10009">
    <property type="entry name" value="PROTEIN YELLOW-RELATED"/>
    <property type="match status" value="1"/>
</dbReference>